<evidence type="ECO:0000256" key="1">
    <source>
        <dbReference type="SAM" id="Phobius"/>
    </source>
</evidence>
<keyword evidence="3" id="KW-1185">Reference proteome</keyword>
<keyword evidence="1" id="KW-0812">Transmembrane</keyword>
<feature type="transmembrane region" description="Helical" evidence="1">
    <location>
        <begin position="51"/>
        <end position="75"/>
    </location>
</feature>
<gene>
    <name evidence="2" type="ORF">HK103_005230</name>
</gene>
<keyword evidence="1" id="KW-0472">Membrane</keyword>
<keyword evidence="1" id="KW-1133">Transmembrane helix</keyword>
<reference evidence="2" key="1">
    <citation type="submission" date="2020-05" db="EMBL/GenBank/DDBJ databases">
        <title>Phylogenomic resolution of chytrid fungi.</title>
        <authorList>
            <person name="Stajich J.E."/>
            <person name="Amses K."/>
            <person name="Simmons R."/>
            <person name="Seto K."/>
            <person name="Myers J."/>
            <person name="Bonds A."/>
            <person name="Quandt C.A."/>
            <person name="Barry K."/>
            <person name="Liu P."/>
            <person name="Grigoriev I."/>
            <person name="Longcore J.E."/>
            <person name="James T.Y."/>
        </authorList>
    </citation>
    <scope>NUCLEOTIDE SEQUENCE</scope>
    <source>
        <strain evidence="2">PLAUS21</strain>
    </source>
</reference>
<sequence length="113" mass="12890">MKYNPLNSVRESQDSEYIELDNLDIEDEFQEEKYDRTSIIPQTDDPMAPSLTLRVIILGSLWCIFLGVVNSILAFRTTPFEVLAAYKDTRILGYPIELSNGNIYGTILAKLQI</sequence>
<protein>
    <submittedName>
        <fullName evidence="2">Uncharacterized protein</fullName>
    </submittedName>
</protein>
<evidence type="ECO:0000313" key="2">
    <source>
        <dbReference type="EMBL" id="KAJ3256596.1"/>
    </source>
</evidence>
<proteinExistence type="predicted"/>
<name>A0AAD5UFC2_9FUNG</name>
<comment type="caution">
    <text evidence="2">The sequence shown here is derived from an EMBL/GenBank/DDBJ whole genome shotgun (WGS) entry which is preliminary data.</text>
</comment>
<accession>A0AAD5UFC2</accession>
<evidence type="ECO:0000313" key="3">
    <source>
        <dbReference type="Proteomes" id="UP001210925"/>
    </source>
</evidence>
<organism evidence="2 3">
    <name type="scientific">Boothiomyces macroporosus</name>
    <dbReference type="NCBI Taxonomy" id="261099"/>
    <lineage>
        <taxon>Eukaryota</taxon>
        <taxon>Fungi</taxon>
        <taxon>Fungi incertae sedis</taxon>
        <taxon>Chytridiomycota</taxon>
        <taxon>Chytridiomycota incertae sedis</taxon>
        <taxon>Chytridiomycetes</taxon>
        <taxon>Rhizophydiales</taxon>
        <taxon>Terramycetaceae</taxon>
        <taxon>Boothiomyces</taxon>
    </lineage>
</organism>
<dbReference type="AlphaFoldDB" id="A0AAD5UFC2"/>
<dbReference type="EMBL" id="JADGKB010000048">
    <property type="protein sequence ID" value="KAJ3256596.1"/>
    <property type="molecule type" value="Genomic_DNA"/>
</dbReference>
<dbReference type="Proteomes" id="UP001210925">
    <property type="component" value="Unassembled WGS sequence"/>
</dbReference>